<reference evidence="1 2" key="1">
    <citation type="submission" date="2019-06" db="EMBL/GenBank/DDBJ databases">
        <title>Sulfurimonas gotlandica sp. nov., a chemoautotrophic and psychrotolerant epsilonproteobacterium isolated from a pelagic redoxcline, and an emended description of the genus Sulfurimonas.</title>
        <authorList>
            <person name="Wang S."/>
            <person name="Jiang L."/>
            <person name="Shao Z."/>
        </authorList>
    </citation>
    <scope>NUCLEOTIDE SEQUENCE [LARGE SCALE GENOMIC DNA]</scope>
    <source>
        <strain evidence="1 2">B2</strain>
    </source>
</reference>
<proteinExistence type="predicted"/>
<dbReference type="EMBL" id="CP041165">
    <property type="protein sequence ID" value="QOP40849.1"/>
    <property type="molecule type" value="Genomic_DNA"/>
</dbReference>
<sequence>MKEETYRLFEAATLEEIVSAIIAELDTRNESPFWKEKVGPFTSAVLSVLIPLRDKGILFDPQGAKKEVLTPELFLEWSDFVSLKMLVFTIAKSNEANQLLRTKLSEEDCKKYIPIDLETLGTYLSKYSVNLENEALDFPIANYNLHQGVSNVIKSLL</sequence>
<name>A0A7M1ATV8_9BACT</name>
<dbReference type="Proteomes" id="UP000593910">
    <property type="component" value="Chromosome"/>
</dbReference>
<dbReference type="AlphaFoldDB" id="A0A7M1ATV8"/>
<evidence type="ECO:0000313" key="1">
    <source>
        <dbReference type="EMBL" id="QOP40849.1"/>
    </source>
</evidence>
<dbReference type="KEGG" id="smax:FJR03_03485"/>
<dbReference type="RefSeq" id="WP_193114271.1">
    <property type="nucleotide sequence ID" value="NZ_CP041165.1"/>
</dbReference>
<evidence type="ECO:0000313" key="2">
    <source>
        <dbReference type="Proteomes" id="UP000593910"/>
    </source>
</evidence>
<keyword evidence="2" id="KW-1185">Reference proteome</keyword>
<gene>
    <name evidence="1" type="ORF">FJR03_03485</name>
</gene>
<organism evidence="1 2">
    <name type="scientific">Sulfurimonas marina</name>
    <dbReference type="NCBI Taxonomy" id="2590551"/>
    <lineage>
        <taxon>Bacteria</taxon>
        <taxon>Pseudomonadati</taxon>
        <taxon>Campylobacterota</taxon>
        <taxon>Epsilonproteobacteria</taxon>
        <taxon>Campylobacterales</taxon>
        <taxon>Sulfurimonadaceae</taxon>
        <taxon>Sulfurimonas</taxon>
    </lineage>
</organism>
<accession>A0A7M1ATV8</accession>
<protein>
    <submittedName>
        <fullName evidence="1">Uncharacterized protein</fullName>
    </submittedName>
</protein>